<dbReference type="PANTHER" id="PTHR35850">
    <property type="entry name" value="CYTOPLASMIC PROTEIN-RELATED"/>
    <property type="match status" value="1"/>
</dbReference>
<protein>
    <submittedName>
        <fullName evidence="1">Type VI secretion system-associated protein</fullName>
    </submittedName>
</protein>
<comment type="caution">
    <text evidence="1">The sequence shown here is derived from an EMBL/GenBank/DDBJ whole genome shotgun (WGS) entry which is preliminary data.</text>
</comment>
<proteinExistence type="predicted"/>
<keyword evidence="2" id="KW-1185">Reference proteome</keyword>
<dbReference type="PANTHER" id="PTHR35850:SF2">
    <property type="entry name" value="TYPE VI SECRETION SYSTEM CONTRACTILE SHEATH SMALL SUBUNIT"/>
    <property type="match status" value="1"/>
</dbReference>
<reference evidence="1" key="1">
    <citation type="journal article" date="2014" name="Int. J. Syst. Evol. Microbiol.">
        <title>Complete genome sequence of Corynebacterium casei LMG S-19264T (=DSM 44701T), isolated from a smear-ripened cheese.</title>
        <authorList>
            <consortium name="US DOE Joint Genome Institute (JGI-PGF)"/>
            <person name="Walter F."/>
            <person name="Albersmeier A."/>
            <person name="Kalinowski J."/>
            <person name="Ruckert C."/>
        </authorList>
    </citation>
    <scope>NUCLEOTIDE SEQUENCE</scope>
    <source>
        <strain evidence="1">CGMCC 1.15758</strain>
    </source>
</reference>
<evidence type="ECO:0000313" key="1">
    <source>
        <dbReference type="EMBL" id="GGF90992.1"/>
    </source>
</evidence>
<reference evidence="1" key="2">
    <citation type="submission" date="2020-09" db="EMBL/GenBank/DDBJ databases">
        <authorList>
            <person name="Sun Q."/>
            <person name="Zhou Y."/>
        </authorList>
    </citation>
    <scope>NUCLEOTIDE SEQUENCE</scope>
    <source>
        <strain evidence="1">CGMCC 1.15758</strain>
    </source>
</reference>
<dbReference type="Pfam" id="PF05591">
    <property type="entry name" value="T6SS_VipA"/>
    <property type="match status" value="1"/>
</dbReference>
<dbReference type="Proteomes" id="UP000636949">
    <property type="component" value="Unassembled WGS sequence"/>
</dbReference>
<dbReference type="InterPro" id="IPR008312">
    <property type="entry name" value="T6SS_TssB1"/>
</dbReference>
<dbReference type="NCBIfam" id="TIGR03358">
    <property type="entry name" value="VI_chp_5"/>
    <property type="match status" value="1"/>
</dbReference>
<sequence length="174" mass="19734">MSYKQKIPSSRVNISYDMVGVDKKKVKKNLPLKVLMLGDFSNGCSNESQKNYYDRNIISGKSGINAVMSKLNMSKTITVANHVNPSHAATLDIDLKMNKIDCFSPVVLANKIPELRRLLRLKEMISNFESLFDNNRHFQEKIRAILGSSSTKEELKSQLTCLGDYQELFKVKSK</sequence>
<organism evidence="1 2">
    <name type="scientific">Cysteiniphilum litorale</name>
    <dbReference type="NCBI Taxonomy" id="2056700"/>
    <lineage>
        <taxon>Bacteria</taxon>
        <taxon>Pseudomonadati</taxon>
        <taxon>Pseudomonadota</taxon>
        <taxon>Gammaproteobacteria</taxon>
        <taxon>Thiotrichales</taxon>
        <taxon>Fastidiosibacteraceae</taxon>
        <taxon>Cysteiniphilum</taxon>
    </lineage>
</organism>
<dbReference type="EMBL" id="BMJS01000003">
    <property type="protein sequence ID" value="GGF90992.1"/>
    <property type="molecule type" value="Genomic_DNA"/>
</dbReference>
<dbReference type="AlphaFoldDB" id="A0A8J3E8G7"/>
<name>A0A8J3E8G7_9GAMM</name>
<accession>A0A8J3E8G7</accession>
<gene>
    <name evidence="1" type="ORF">GCM10010995_05360</name>
</gene>
<dbReference type="OrthoDB" id="9789942at2"/>
<evidence type="ECO:0000313" key="2">
    <source>
        <dbReference type="Proteomes" id="UP000636949"/>
    </source>
</evidence>
<dbReference type="RefSeq" id="WP_117001627.1">
    <property type="nucleotide sequence ID" value="NZ_BMJS01000003.1"/>
</dbReference>